<gene>
    <name evidence="2" type="ORF">NTGZN8_110033</name>
</gene>
<name>A0A916FA68_9PROT</name>
<keyword evidence="3" id="KW-1185">Reference proteome</keyword>
<dbReference type="EMBL" id="CAJNBL010000003">
    <property type="protein sequence ID" value="CAE6690722.1"/>
    <property type="molecule type" value="Genomic_DNA"/>
</dbReference>
<comment type="caution">
    <text evidence="2">The sequence shown here is derived from an EMBL/GenBank/DDBJ whole genome shotgun (WGS) entry which is preliminary data.</text>
</comment>
<keyword evidence="1" id="KW-1133">Transmembrane helix</keyword>
<proteinExistence type="predicted"/>
<feature type="transmembrane region" description="Helical" evidence="1">
    <location>
        <begin position="62"/>
        <end position="82"/>
    </location>
</feature>
<dbReference type="AlphaFoldDB" id="A0A916FA68"/>
<organism evidence="2 3">
    <name type="scientific">Candidatus Nitrotoga fabula</name>
    <dbReference type="NCBI Taxonomy" id="2182327"/>
    <lineage>
        <taxon>Bacteria</taxon>
        <taxon>Pseudomonadati</taxon>
        <taxon>Pseudomonadota</taxon>
        <taxon>Betaproteobacteria</taxon>
        <taxon>Nitrosomonadales</taxon>
        <taxon>Gallionellaceae</taxon>
        <taxon>Candidatus Nitrotoga</taxon>
    </lineage>
</organism>
<protein>
    <submittedName>
        <fullName evidence="2">Uncharacterized protein</fullName>
    </submittedName>
</protein>
<accession>A0A916FA68</accession>
<feature type="transmembrane region" description="Helical" evidence="1">
    <location>
        <begin position="26"/>
        <end position="50"/>
    </location>
</feature>
<evidence type="ECO:0000313" key="2">
    <source>
        <dbReference type="EMBL" id="CAE6690722.1"/>
    </source>
</evidence>
<keyword evidence="1" id="KW-0812">Transmembrane</keyword>
<dbReference type="Proteomes" id="UP000675882">
    <property type="component" value="Unassembled WGS sequence"/>
</dbReference>
<sequence>MGGQQVYLLPSPLQALGCKWQSSKKVIIPALVMVSISLLLHYLLCCTLVCRLTMFWIAQRTLSLVGFVPFGLVKKARLIIYFTPSVLG</sequence>
<reference evidence="2" key="1">
    <citation type="submission" date="2021-02" db="EMBL/GenBank/DDBJ databases">
        <authorList>
            <person name="Han P."/>
        </authorList>
    </citation>
    <scope>NUCLEOTIDE SEQUENCE</scope>
    <source>
        <strain evidence="2">Candidatus Nitrotoga sp. ZN8</strain>
    </source>
</reference>
<keyword evidence="1" id="KW-0472">Membrane</keyword>
<evidence type="ECO:0000256" key="1">
    <source>
        <dbReference type="SAM" id="Phobius"/>
    </source>
</evidence>
<evidence type="ECO:0000313" key="3">
    <source>
        <dbReference type="Proteomes" id="UP000675882"/>
    </source>
</evidence>